<dbReference type="Proteomes" id="UP000317214">
    <property type="component" value="Chromosome"/>
</dbReference>
<evidence type="ECO:0000313" key="2">
    <source>
        <dbReference type="Proteomes" id="UP000317214"/>
    </source>
</evidence>
<dbReference type="Pfam" id="PF03583">
    <property type="entry name" value="LIP"/>
    <property type="match status" value="1"/>
</dbReference>
<proteinExistence type="predicted"/>
<dbReference type="GO" id="GO:0016042">
    <property type="term" value="P:lipid catabolic process"/>
    <property type="evidence" value="ECO:0007669"/>
    <property type="project" value="InterPro"/>
</dbReference>
<dbReference type="KEGG" id="ntn:D5366_05430"/>
<dbReference type="Gene3D" id="3.40.50.1820">
    <property type="entry name" value="alpha/beta hydrolase"/>
    <property type="match status" value="2"/>
</dbReference>
<dbReference type="PANTHER" id="PTHR34853:SF1">
    <property type="entry name" value="LIPASE 5"/>
    <property type="match status" value="1"/>
</dbReference>
<evidence type="ECO:0000313" key="1">
    <source>
        <dbReference type="EMBL" id="QDH24762.1"/>
    </source>
</evidence>
<dbReference type="PIRSF" id="PIRSF029171">
    <property type="entry name" value="Esterase_LipA"/>
    <property type="match status" value="1"/>
</dbReference>
<reference evidence="1 2" key="1">
    <citation type="submission" date="2018-09" db="EMBL/GenBank/DDBJ databases">
        <title>The complete genome sequence of Neokomagataea tanensis NBRC 106556(T).</title>
        <authorList>
            <person name="Chua K.-O."/>
            <person name="See-Too W.-S."/>
            <person name="Hong K.-W."/>
            <person name="Yin W.-F."/>
            <person name="Chan K.-G."/>
        </authorList>
    </citation>
    <scope>NUCLEOTIDE SEQUENCE [LARGE SCALE GENOMIC DNA]</scope>
    <source>
        <strain evidence="2">AH13 \ NBRC 106556</strain>
    </source>
</reference>
<dbReference type="RefSeq" id="WP_141492605.1">
    <property type="nucleotide sequence ID" value="NZ_CP032485.1"/>
</dbReference>
<protein>
    <recommendedName>
        <fullName evidence="3">Alpha/beta fold hydrolase</fullName>
    </recommendedName>
</protein>
<accession>A0A4Y6V3S3</accession>
<dbReference type="EMBL" id="CP032485">
    <property type="protein sequence ID" value="QDH24762.1"/>
    <property type="molecule type" value="Genomic_DNA"/>
</dbReference>
<name>A0A4Y6V3S3_9PROT</name>
<sequence>MGVCRSVRRSTVRYLSGFAMVCLASCTQQQEDAPIEISAPVFAGQALRVDHLANGASRSGWRLTYRSLDGRDSHQIVRVSAQVFIPHGTPPEGGWPVLAWAHGSRGLSLTCAPSVMGEGVTEQAFFDEWLRQGYAVVATDYQGLGEAGQVLFMHARSEGMNVLDSVRAARSRFSELSDSVLLYGHSQGGQAVLAAAALAPTYAPGIKVLGVMAAAPPLLDEQGLKERLAASGFSAASTLPVMMSLAQSAGDAGQDMKGVFTERGKAFGFKARNECIEDFAPAVHKAGLTPNTAFTPVAAQKFAALARGWTAYPSASIKVPVLIGTGMNDHHNAPAEQDRLVGSLCQAGSTVQHVRLNGINHFGTLHGMQRNAESFAADVRAGRMPTSVCSTQ</sequence>
<dbReference type="PANTHER" id="PTHR34853">
    <property type="match status" value="1"/>
</dbReference>
<dbReference type="AlphaFoldDB" id="A0A4Y6V3S3"/>
<dbReference type="InterPro" id="IPR005152">
    <property type="entry name" value="Lipase_secreted"/>
</dbReference>
<dbReference type="GO" id="GO:0004806">
    <property type="term" value="F:triacylglycerol lipase activity"/>
    <property type="evidence" value="ECO:0007669"/>
    <property type="project" value="InterPro"/>
</dbReference>
<dbReference type="OrthoDB" id="9955at2"/>
<gene>
    <name evidence="1" type="ORF">D5366_05430</name>
</gene>
<dbReference type="InterPro" id="IPR029058">
    <property type="entry name" value="AB_hydrolase_fold"/>
</dbReference>
<dbReference type="SUPFAM" id="SSF53474">
    <property type="entry name" value="alpha/beta-Hydrolases"/>
    <property type="match status" value="1"/>
</dbReference>
<evidence type="ECO:0008006" key="3">
    <source>
        <dbReference type="Google" id="ProtNLM"/>
    </source>
</evidence>
<keyword evidence="2" id="KW-1185">Reference proteome</keyword>
<organism evidence="1 2">
    <name type="scientific">Neokomagataea tanensis</name>
    <dbReference type="NCBI Taxonomy" id="661191"/>
    <lineage>
        <taxon>Bacteria</taxon>
        <taxon>Pseudomonadati</taxon>
        <taxon>Pseudomonadota</taxon>
        <taxon>Alphaproteobacteria</taxon>
        <taxon>Acetobacterales</taxon>
        <taxon>Acetobacteraceae</taxon>
        <taxon>Neokomagataea</taxon>
    </lineage>
</organism>